<evidence type="ECO:0000313" key="1">
    <source>
        <dbReference type="EMBL" id="KAH7857205.1"/>
    </source>
</evidence>
<dbReference type="EMBL" id="CM037153">
    <property type="protein sequence ID" value="KAH7857205.1"/>
    <property type="molecule type" value="Genomic_DNA"/>
</dbReference>
<proteinExistence type="predicted"/>
<organism evidence="1 2">
    <name type="scientific">Vaccinium darrowii</name>
    <dbReference type="NCBI Taxonomy" id="229202"/>
    <lineage>
        <taxon>Eukaryota</taxon>
        <taxon>Viridiplantae</taxon>
        <taxon>Streptophyta</taxon>
        <taxon>Embryophyta</taxon>
        <taxon>Tracheophyta</taxon>
        <taxon>Spermatophyta</taxon>
        <taxon>Magnoliopsida</taxon>
        <taxon>eudicotyledons</taxon>
        <taxon>Gunneridae</taxon>
        <taxon>Pentapetalae</taxon>
        <taxon>asterids</taxon>
        <taxon>Ericales</taxon>
        <taxon>Ericaceae</taxon>
        <taxon>Vaccinioideae</taxon>
        <taxon>Vaccinieae</taxon>
        <taxon>Vaccinium</taxon>
    </lineage>
</organism>
<evidence type="ECO:0000313" key="2">
    <source>
        <dbReference type="Proteomes" id="UP000828048"/>
    </source>
</evidence>
<dbReference type="Proteomes" id="UP000828048">
    <property type="component" value="Chromosome 3"/>
</dbReference>
<keyword evidence="2" id="KW-1185">Reference proteome</keyword>
<comment type="caution">
    <text evidence="1">The sequence shown here is derived from an EMBL/GenBank/DDBJ whole genome shotgun (WGS) entry which is preliminary data.</text>
</comment>
<protein>
    <submittedName>
        <fullName evidence="1">Uncharacterized protein</fullName>
    </submittedName>
</protein>
<sequence>MASSLSNAKLLATPFAYAISQLSINRRVVGYATAAAASRGGEEASGGGGGGGEKGSTSSTHQVEEKAVIRDREHSGPTISTSWGPDPVTGYYRPDDRAAAIDTAELRDAAVNHKEIDKHQN</sequence>
<name>A0ACB7YUE9_9ERIC</name>
<gene>
    <name evidence="1" type="ORF">Vadar_010173</name>
</gene>
<reference evidence="1 2" key="1">
    <citation type="journal article" date="2021" name="Hortic Res">
        <title>High-quality reference genome and annotation aids understanding of berry development for evergreen blueberry (Vaccinium darrowii).</title>
        <authorList>
            <person name="Yu J."/>
            <person name="Hulse-Kemp A.M."/>
            <person name="Babiker E."/>
            <person name="Staton M."/>
        </authorList>
    </citation>
    <scope>NUCLEOTIDE SEQUENCE [LARGE SCALE GENOMIC DNA]</scope>
    <source>
        <strain evidence="2">cv. NJ 8807/NJ 8810</strain>
        <tissue evidence="1">Young leaf</tissue>
    </source>
</reference>
<accession>A0ACB7YUE9</accession>